<name>A0A1G7H790_RHOCA</name>
<gene>
    <name evidence="5" type="ORF">SAMN04244550_01428</name>
</gene>
<evidence type="ECO:0000256" key="2">
    <source>
        <dbReference type="ARBA" id="ARBA00005695"/>
    </source>
</evidence>
<dbReference type="RefSeq" id="WP_074553312.1">
    <property type="nucleotide sequence ID" value="NZ_CP119563.1"/>
</dbReference>
<dbReference type="CDD" id="cd08497">
    <property type="entry name" value="MbnE-like"/>
    <property type="match status" value="1"/>
</dbReference>
<keyword evidence="3" id="KW-0732">Signal</keyword>
<dbReference type="InterPro" id="IPR039424">
    <property type="entry name" value="SBP_5"/>
</dbReference>
<evidence type="ECO:0000256" key="1">
    <source>
        <dbReference type="ARBA" id="ARBA00004418"/>
    </source>
</evidence>
<dbReference type="PIRSF" id="PIRSF002741">
    <property type="entry name" value="MppA"/>
    <property type="match status" value="1"/>
</dbReference>
<comment type="subcellular location">
    <subcellularLocation>
        <location evidence="1">Periplasm</location>
    </subcellularLocation>
</comment>
<reference evidence="5 6" key="1">
    <citation type="submission" date="2016-10" db="EMBL/GenBank/DDBJ databases">
        <authorList>
            <person name="de Groot N.N."/>
        </authorList>
    </citation>
    <scope>NUCLEOTIDE SEQUENCE [LARGE SCALE GENOMIC DNA]</scope>
    <source>
        <strain evidence="6">DSM 938 / 37b4</strain>
    </source>
</reference>
<dbReference type="Gene3D" id="3.10.105.10">
    <property type="entry name" value="Dipeptide-binding Protein, Domain 3"/>
    <property type="match status" value="1"/>
</dbReference>
<dbReference type="EMBL" id="FNAY01000005">
    <property type="protein sequence ID" value="SDE96193.1"/>
    <property type="molecule type" value="Genomic_DNA"/>
</dbReference>
<dbReference type="PANTHER" id="PTHR30290:SF64">
    <property type="entry name" value="ABC TRANSPORTER PERIPLASMIC BINDING PROTEIN"/>
    <property type="match status" value="1"/>
</dbReference>
<evidence type="ECO:0000313" key="5">
    <source>
        <dbReference type="EMBL" id="SDE96193.1"/>
    </source>
</evidence>
<proteinExistence type="inferred from homology"/>
<protein>
    <submittedName>
        <fullName evidence="5">Peptide/nickel transport system substrate-binding protein</fullName>
    </submittedName>
</protein>
<dbReference type="PANTHER" id="PTHR30290">
    <property type="entry name" value="PERIPLASMIC BINDING COMPONENT OF ABC TRANSPORTER"/>
    <property type="match status" value="1"/>
</dbReference>
<accession>A0A1G7H790</accession>
<dbReference type="InterPro" id="IPR030678">
    <property type="entry name" value="Peptide/Ni-bd"/>
</dbReference>
<comment type="similarity">
    <text evidence="2">Belongs to the bacterial solute-binding protein 5 family.</text>
</comment>
<dbReference type="GO" id="GO:0042884">
    <property type="term" value="P:microcin transport"/>
    <property type="evidence" value="ECO:0007669"/>
    <property type="project" value="TreeGrafter"/>
</dbReference>
<dbReference type="GO" id="GO:0015833">
    <property type="term" value="P:peptide transport"/>
    <property type="evidence" value="ECO:0007669"/>
    <property type="project" value="TreeGrafter"/>
</dbReference>
<dbReference type="Pfam" id="PF00496">
    <property type="entry name" value="SBP_bac_5"/>
    <property type="match status" value="1"/>
</dbReference>
<dbReference type="InterPro" id="IPR000914">
    <property type="entry name" value="SBP_5_dom"/>
</dbReference>
<organism evidence="5 6">
    <name type="scientific">Rhodobacter capsulatus</name>
    <name type="common">Rhodopseudomonas capsulata</name>
    <dbReference type="NCBI Taxonomy" id="1061"/>
    <lineage>
        <taxon>Bacteria</taxon>
        <taxon>Pseudomonadati</taxon>
        <taxon>Pseudomonadota</taxon>
        <taxon>Alphaproteobacteria</taxon>
        <taxon>Rhodobacterales</taxon>
        <taxon>Rhodobacter group</taxon>
        <taxon>Rhodobacter</taxon>
    </lineage>
</organism>
<dbReference type="GO" id="GO:1904680">
    <property type="term" value="F:peptide transmembrane transporter activity"/>
    <property type="evidence" value="ECO:0007669"/>
    <property type="project" value="TreeGrafter"/>
</dbReference>
<dbReference type="GO" id="GO:0043190">
    <property type="term" value="C:ATP-binding cassette (ABC) transporter complex"/>
    <property type="evidence" value="ECO:0007669"/>
    <property type="project" value="InterPro"/>
</dbReference>
<dbReference type="Proteomes" id="UP000183812">
    <property type="component" value="Unassembled WGS sequence"/>
</dbReference>
<dbReference type="OrthoDB" id="9803988at2"/>
<feature type="domain" description="Solute-binding protein family 5" evidence="4">
    <location>
        <begin position="106"/>
        <end position="511"/>
    </location>
</feature>
<dbReference type="Gene3D" id="3.40.190.10">
    <property type="entry name" value="Periplasmic binding protein-like II"/>
    <property type="match status" value="1"/>
</dbReference>
<evidence type="ECO:0000313" key="6">
    <source>
        <dbReference type="Proteomes" id="UP000183812"/>
    </source>
</evidence>
<evidence type="ECO:0000256" key="3">
    <source>
        <dbReference type="ARBA" id="ARBA00022729"/>
    </source>
</evidence>
<evidence type="ECO:0000259" key="4">
    <source>
        <dbReference type="Pfam" id="PF00496"/>
    </source>
</evidence>
<dbReference type="GO" id="GO:0030288">
    <property type="term" value="C:outer membrane-bounded periplasmic space"/>
    <property type="evidence" value="ECO:0007669"/>
    <property type="project" value="TreeGrafter"/>
</dbReference>
<dbReference type="SUPFAM" id="SSF53850">
    <property type="entry name" value="Periplasmic binding protein-like II"/>
    <property type="match status" value="1"/>
</dbReference>
<sequence>MQGSVFFRALALVILAFGGVWAGFSVQAGPMSGIAMQGQPALDPGRMHLPYAEPQAPFGGRMRMGESGSFDSLNPWILQGRPAQGISGYVTESLMLRSFDEPFSLYGLLAETIETDESRSWVAFTLRAQARFSDGSPVTVEDVIWSFETIGTEGGPRYQTAWKKVKSIRQTGPRSLRIDFTEPNRELVLLMGLRPVLSKKQWQGHDFASEMQMIPMGSGPYVVERVDMGRSITLRRNPDWWGKDLPITQGLHHLDQLRWEYFGDQNVMFEAFKAGEIDLYRETNAVNWDSDYDFPAVTAGRIVKDEIAHHLPSGIKGLVMNTRKPLFADWRVRQAMILAFNFEFVNKTLTGGREPRISSYFANSALAMPPGPATGKVAELLAPFATDLLPGTLEGYALPVADGTTQNRRNMRAASQLLEEAGWTAGDDGVLENAAGMPFRFEIVLQQGASESQTVVDIYLESLRRLGIFPRVTVVDDAQFQARKTDYDFDMTWMFVATSLSPGNEQYLYWGAQGADAPGSRNLMGMQDPAADAMIAALLGAQTPEDYTAAVQALDRVLTAGRYVIPIWYAPVARVAHSRELHFPARGPLYGDWPGVTPDAWWHEAKK</sequence>
<dbReference type="AlphaFoldDB" id="A0A1G7H790"/>